<feature type="non-terminal residue" evidence="4">
    <location>
        <position position="147"/>
    </location>
</feature>
<dbReference type="Proteomes" id="UP000885342">
    <property type="component" value="Unassembled WGS sequence"/>
</dbReference>
<dbReference type="PRINTS" id="PR00131">
    <property type="entry name" value="GLHYDRLASE1"/>
</dbReference>
<dbReference type="GO" id="GO:0005829">
    <property type="term" value="C:cytosol"/>
    <property type="evidence" value="ECO:0007669"/>
    <property type="project" value="TreeGrafter"/>
</dbReference>
<evidence type="ECO:0000256" key="1">
    <source>
        <dbReference type="ARBA" id="ARBA00010838"/>
    </source>
</evidence>
<evidence type="ECO:0000256" key="3">
    <source>
        <dbReference type="RuleBase" id="RU003690"/>
    </source>
</evidence>
<comment type="similarity">
    <text evidence="1 3">Belongs to the glycosyl hydrolase 1 family.</text>
</comment>
<dbReference type="Gene3D" id="3.20.20.80">
    <property type="entry name" value="Glycosidases"/>
    <property type="match status" value="1"/>
</dbReference>
<dbReference type="PANTHER" id="PTHR10353">
    <property type="entry name" value="GLYCOSYL HYDROLASE"/>
    <property type="match status" value="1"/>
</dbReference>
<feature type="non-terminal residue" evidence="4">
    <location>
        <position position="1"/>
    </location>
</feature>
<dbReference type="PROSITE" id="PS00572">
    <property type="entry name" value="GLYCOSYL_HYDROL_F1_1"/>
    <property type="match status" value="1"/>
</dbReference>
<proteinExistence type="inferred from homology"/>
<accession>A0A6C8YKA3</accession>
<dbReference type="PANTHER" id="PTHR10353:SF136">
    <property type="entry name" value="ARYL-PHOSPHO-BETA-D-GLUCOSIDASE BGLC"/>
    <property type="match status" value="1"/>
</dbReference>
<feature type="active site" description="Nucleophile" evidence="2">
    <location>
        <position position="49"/>
    </location>
</feature>
<evidence type="ECO:0000256" key="2">
    <source>
        <dbReference type="PROSITE-ProRule" id="PRU10055"/>
    </source>
</evidence>
<dbReference type="GO" id="GO:0008422">
    <property type="term" value="F:beta-glucosidase activity"/>
    <property type="evidence" value="ECO:0007669"/>
    <property type="project" value="TreeGrafter"/>
</dbReference>
<evidence type="ECO:0000313" key="4">
    <source>
        <dbReference type="EMBL" id="MII82181.1"/>
    </source>
</evidence>
<keyword evidence="4" id="KW-0378">Hydrolase</keyword>
<protein>
    <submittedName>
        <fullName evidence="4">Glycoside hydrolase family 1 protein</fullName>
    </submittedName>
</protein>
<dbReference type="InterPro" id="IPR001360">
    <property type="entry name" value="Glyco_hydro_1"/>
</dbReference>
<name>A0A6C8YKA3_SALER</name>
<dbReference type="Pfam" id="PF00232">
    <property type="entry name" value="Glyco_hydro_1"/>
    <property type="match status" value="1"/>
</dbReference>
<dbReference type="SUPFAM" id="SSF51445">
    <property type="entry name" value="(Trans)glycosidases"/>
    <property type="match status" value="1"/>
</dbReference>
<dbReference type="GO" id="GO:0016052">
    <property type="term" value="P:carbohydrate catabolic process"/>
    <property type="evidence" value="ECO:0007669"/>
    <property type="project" value="TreeGrafter"/>
</dbReference>
<gene>
    <name evidence="4" type="ORF">AIF45_24780</name>
</gene>
<dbReference type="EMBL" id="RSKH01000098">
    <property type="protein sequence ID" value="MII82181.1"/>
    <property type="molecule type" value="Genomic_DNA"/>
</dbReference>
<comment type="caution">
    <text evidence="4">The sequence shown here is derived from an EMBL/GenBank/DDBJ whole genome shotgun (WGS) entry which is preliminary data.</text>
</comment>
<organism evidence="4">
    <name type="scientific">Salmonella enterica subsp. salamae</name>
    <dbReference type="NCBI Taxonomy" id="59202"/>
    <lineage>
        <taxon>Bacteria</taxon>
        <taxon>Pseudomonadati</taxon>
        <taxon>Pseudomonadota</taxon>
        <taxon>Gammaproteobacteria</taxon>
        <taxon>Enterobacterales</taxon>
        <taxon>Enterobacteriaceae</taxon>
        <taxon>Salmonella</taxon>
    </lineage>
</organism>
<reference evidence="4" key="1">
    <citation type="submission" date="2018-08" db="EMBL/GenBank/DDBJ databases">
        <authorList>
            <consortium name="GenomeTrakr network: Whole genome sequencing for foodborne pathogen traceback"/>
        </authorList>
    </citation>
    <scope>NUCLEOTIDE SEQUENCE [LARGE SCALE GENOMIC DNA]</scope>
    <source>
        <strain evidence="4">FDA00003943</strain>
    </source>
</reference>
<dbReference type="InterPro" id="IPR017853">
    <property type="entry name" value="GH"/>
</dbReference>
<sequence length="147" mass="16932">ETGVPGVYKKVVNPFVKTTNWDWTIDPKGLQIALRRINSRYALPILITENGLGEFDKLVDGEVNDDYRIDYLCAHATAIRDAISDGVDMLGYCTWSFTDLLSWLNGYQKRYGFVYVDRDVEDDAPMTRIPKKSYYWYKQVIETNGAD</sequence>
<dbReference type="InterPro" id="IPR018120">
    <property type="entry name" value="Glyco_hydro_1_AS"/>
</dbReference>
<dbReference type="AlphaFoldDB" id="A0A6C8YKA3"/>